<evidence type="ECO:0000256" key="4">
    <source>
        <dbReference type="RuleBase" id="RU003345"/>
    </source>
</evidence>
<name>A0A7L2PJ36_PYCJO</name>
<dbReference type="FunFam" id="3.40.309.10:FF:000034">
    <property type="entry name" value="Aldehyde dehydrogenase, dimeric NADP-preferring"/>
    <property type="match status" value="1"/>
</dbReference>
<dbReference type="Gene3D" id="3.40.605.10">
    <property type="entry name" value="Aldehyde Dehydrogenase, Chain A, domain 1"/>
    <property type="match status" value="2"/>
</dbReference>
<feature type="active site" evidence="3">
    <location>
        <position position="209"/>
    </location>
</feature>
<protein>
    <submittedName>
        <fullName evidence="6">AL3B1 dehydrogenase</fullName>
    </submittedName>
</protein>
<dbReference type="Pfam" id="PF00171">
    <property type="entry name" value="Aldedh"/>
    <property type="match status" value="2"/>
</dbReference>
<evidence type="ECO:0000256" key="1">
    <source>
        <dbReference type="ARBA" id="ARBA00009986"/>
    </source>
</evidence>
<dbReference type="EMBL" id="VWYP01033130">
    <property type="protein sequence ID" value="NXR83812.1"/>
    <property type="molecule type" value="Genomic_DNA"/>
</dbReference>
<dbReference type="FunFam" id="3.40.605.10:FF:000004">
    <property type="entry name" value="Aldehyde dehydrogenase"/>
    <property type="match status" value="1"/>
</dbReference>
<dbReference type="Gene3D" id="3.40.309.10">
    <property type="entry name" value="Aldehyde Dehydrogenase, Chain A, domain 2"/>
    <property type="match status" value="2"/>
</dbReference>
<organism evidence="6 7">
    <name type="scientific">Pycnonotus jocosus</name>
    <name type="common">Red-whiskered bulbul</name>
    <name type="synonym">Lanius jocosus</name>
    <dbReference type="NCBI Taxonomy" id="182897"/>
    <lineage>
        <taxon>Eukaryota</taxon>
        <taxon>Metazoa</taxon>
        <taxon>Chordata</taxon>
        <taxon>Craniata</taxon>
        <taxon>Vertebrata</taxon>
        <taxon>Euteleostomi</taxon>
        <taxon>Archelosauria</taxon>
        <taxon>Archosauria</taxon>
        <taxon>Dinosauria</taxon>
        <taxon>Saurischia</taxon>
        <taxon>Theropoda</taxon>
        <taxon>Coelurosauria</taxon>
        <taxon>Aves</taxon>
        <taxon>Neognathae</taxon>
        <taxon>Neoaves</taxon>
        <taxon>Telluraves</taxon>
        <taxon>Australaves</taxon>
        <taxon>Passeriformes</taxon>
        <taxon>Sylvioidea</taxon>
        <taxon>Pycnonotidae</taxon>
        <taxon>Pycnonotus</taxon>
    </lineage>
</organism>
<dbReference type="GO" id="GO:0005737">
    <property type="term" value="C:cytoplasm"/>
    <property type="evidence" value="ECO:0007669"/>
    <property type="project" value="TreeGrafter"/>
</dbReference>
<dbReference type="OrthoDB" id="440325at2759"/>
<evidence type="ECO:0000313" key="6">
    <source>
        <dbReference type="EMBL" id="NXR83812.1"/>
    </source>
</evidence>
<gene>
    <name evidence="6" type="primary">Aldh3b1_1</name>
    <name evidence="6" type="ORF">PYCJOC_R03340</name>
</gene>
<proteinExistence type="inferred from homology"/>
<dbReference type="InterPro" id="IPR029510">
    <property type="entry name" value="Ald_DH_CS_GLU"/>
</dbReference>
<feature type="non-terminal residue" evidence="6">
    <location>
        <position position="446"/>
    </location>
</feature>
<dbReference type="PANTHER" id="PTHR43570:SF2">
    <property type="entry name" value="ALDEHYDE DEHYDROGENASE FAMILY 3 MEMBER B1"/>
    <property type="match status" value="1"/>
</dbReference>
<dbReference type="Proteomes" id="UP000535705">
    <property type="component" value="Unassembled WGS sequence"/>
</dbReference>
<dbReference type="InterPro" id="IPR016162">
    <property type="entry name" value="Ald_DH_N"/>
</dbReference>
<dbReference type="AlphaFoldDB" id="A0A7L2PJ36"/>
<comment type="caution">
    <text evidence="6">The sequence shown here is derived from an EMBL/GenBank/DDBJ whole genome shotgun (WGS) entry which is preliminary data.</text>
</comment>
<comment type="similarity">
    <text evidence="1 4">Belongs to the aldehyde dehydrogenase family.</text>
</comment>
<dbReference type="GO" id="GO:0004029">
    <property type="term" value="F:aldehyde dehydrogenase (NAD+) activity"/>
    <property type="evidence" value="ECO:0007669"/>
    <property type="project" value="TreeGrafter"/>
</dbReference>
<evidence type="ECO:0000313" key="7">
    <source>
        <dbReference type="Proteomes" id="UP000535705"/>
    </source>
</evidence>
<feature type="domain" description="Aldehyde dehydrogenase" evidence="5">
    <location>
        <begin position="19"/>
        <end position="237"/>
    </location>
</feature>
<dbReference type="InterPro" id="IPR016163">
    <property type="entry name" value="Ald_DH_C"/>
</dbReference>
<dbReference type="GO" id="GO:0004028">
    <property type="term" value="F:3-chloroallyl aldehyde dehydrogenase activity"/>
    <property type="evidence" value="ECO:0007669"/>
    <property type="project" value="TreeGrafter"/>
</dbReference>
<sequence>NPFAELVSHLRASWLSGKTRPMEYRRAQLEALGRFLDDKKQEILEATASDLGKVPFEAELSEIFLCKNELHETLNKLSRWMKDEQVERTLATQLDSAFIRKEPYGVVLIIAPWNYPIHLFLVPLIGAIAAGNCVIVKPSEMSKKTERIVAEALPNYLDKDCFAVVTGGVPETTKLLENKFDYIFFTGSPTVGRIVMTAAAKHLTPVTLELGGKNPCYVSDTCDVNNVARRVAWGSLTSSSLHGVHSRFGEGYDRNWVLGQEGGLWYRRGSWGHSQGVISDLCAWLMLWGFLSAAPTVLVDVQPSDPVMQEEIFGPILPIVTITNMDEAIDFINSRERPLALYAFSSDDKVVNQVLERTSSGGFCGNDTLMHVTLTSLPFGGIGNSGLGMHHGKFSFDTFSHHRGCLKRGMGWEPLNAPRYPPYSQQKFGLIQATSKVTRKNNCTLL</sequence>
<dbReference type="InterPro" id="IPR012394">
    <property type="entry name" value="Aldehyde_DH_NAD(P)"/>
</dbReference>
<dbReference type="PIRSF" id="PIRSF036492">
    <property type="entry name" value="ALDH"/>
    <property type="match status" value="1"/>
</dbReference>
<keyword evidence="2 4" id="KW-0560">Oxidoreductase</keyword>
<reference evidence="6 7" key="1">
    <citation type="submission" date="2019-09" db="EMBL/GenBank/DDBJ databases">
        <title>Bird 10,000 Genomes (B10K) Project - Family phase.</title>
        <authorList>
            <person name="Zhang G."/>
        </authorList>
    </citation>
    <scope>NUCLEOTIDE SEQUENCE [LARGE SCALE GENOMIC DNA]</scope>
    <source>
        <strain evidence="6">B10K-DU-002-42</strain>
        <tissue evidence="6">Muscle</tissue>
    </source>
</reference>
<dbReference type="InterPro" id="IPR015590">
    <property type="entry name" value="Aldehyde_DH_dom"/>
</dbReference>
<evidence type="ECO:0000256" key="3">
    <source>
        <dbReference type="PROSITE-ProRule" id="PRU10007"/>
    </source>
</evidence>
<dbReference type="SUPFAM" id="SSF53720">
    <property type="entry name" value="ALDH-like"/>
    <property type="match status" value="1"/>
</dbReference>
<dbReference type="InterPro" id="IPR016161">
    <property type="entry name" value="Ald_DH/histidinol_DH"/>
</dbReference>
<feature type="non-terminal residue" evidence="6">
    <location>
        <position position="1"/>
    </location>
</feature>
<dbReference type="GO" id="GO:0006081">
    <property type="term" value="P:aldehyde metabolic process"/>
    <property type="evidence" value="ECO:0007669"/>
    <property type="project" value="InterPro"/>
</dbReference>
<dbReference type="PANTHER" id="PTHR43570">
    <property type="entry name" value="ALDEHYDE DEHYDROGENASE"/>
    <property type="match status" value="1"/>
</dbReference>
<dbReference type="PROSITE" id="PS00687">
    <property type="entry name" value="ALDEHYDE_DEHYDR_GLU"/>
    <property type="match status" value="1"/>
</dbReference>
<keyword evidence="7" id="KW-1185">Reference proteome</keyword>
<evidence type="ECO:0000256" key="2">
    <source>
        <dbReference type="ARBA" id="ARBA00023002"/>
    </source>
</evidence>
<feature type="domain" description="Aldehyde dehydrogenase" evidence="5">
    <location>
        <begin position="294"/>
        <end position="400"/>
    </location>
</feature>
<accession>A0A7L2PJ36</accession>
<evidence type="ECO:0000259" key="5">
    <source>
        <dbReference type="Pfam" id="PF00171"/>
    </source>
</evidence>